<dbReference type="EMBL" id="KN817582">
    <property type="protein sequence ID" value="KJA18958.1"/>
    <property type="molecule type" value="Genomic_DNA"/>
</dbReference>
<name>A0A0D2M6V9_HYPSF</name>
<protein>
    <submittedName>
        <fullName evidence="1">Uncharacterized protein</fullName>
    </submittedName>
</protein>
<gene>
    <name evidence="1" type="ORF">HYPSUDRAFT_69503</name>
</gene>
<evidence type="ECO:0000313" key="2">
    <source>
        <dbReference type="Proteomes" id="UP000054270"/>
    </source>
</evidence>
<organism evidence="1 2">
    <name type="scientific">Hypholoma sublateritium (strain FD-334 SS-4)</name>
    <dbReference type="NCBI Taxonomy" id="945553"/>
    <lineage>
        <taxon>Eukaryota</taxon>
        <taxon>Fungi</taxon>
        <taxon>Dikarya</taxon>
        <taxon>Basidiomycota</taxon>
        <taxon>Agaricomycotina</taxon>
        <taxon>Agaricomycetes</taxon>
        <taxon>Agaricomycetidae</taxon>
        <taxon>Agaricales</taxon>
        <taxon>Agaricineae</taxon>
        <taxon>Strophariaceae</taxon>
        <taxon>Hypholoma</taxon>
    </lineage>
</organism>
<reference evidence="2" key="1">
    <citation type="submission" date="2014-04" db="EMBL/GenBank/DDBJ databases">
        <title>Evolutionary Origins and Diversification of the Mycorrhizal Mutualists.</title>
        <authorList>
            <consortium name="DOE Joint Genome Institute"/>
            <consortium name="Mycorrhizal Genomics Consortium"/>
            <person name="Kohler A."/>
            <person name="Kuo A."/>
            <person name="Nagy L.G."/>
            <person name="Floudas D."/>
            <person name="Copeland A."/>
            <person name="Barry K.W."/>
            <person name="Cichocki N."/>
            <person name="Veneault-Fourrey C."/>
            <person name="LaButti K."/>
            <person name="Lindquist E.A."/>
            <person name="Lipzen A."/>
            <person name="Lundell T."/>
            <person name="Morin E."/>
            <person name="Murat C."/>
            <person name="Riley R."/>
            <person name="Ohm R."/>
            <person name="Sun H."/>
            <person name="Tunlid A."/>
            <person name="Henrissat B."/>
            <person name="Grigoriev I.V."/>
            <person name="Hibbett D.S."/>
            <person name="Martin F."/>
        </authorList>
    </citation>
    <scope>NUCLEOTIDE SEQUENCE [LARGE SCALE GENOMIC DNA]</scope>
    <source>
        <strain evidence="2">FD-334 SS-4</strain>
    </source>
</reference>
<dbReference type="AlphaFoldDB" id="A0A0D2M6V9"/>
<keyword evidence="2" id="KW-1185">Reference proteome</keyword>
<accession>A0A0D2M6V9</accession>
<sequence>MCGARSIVWDVYYLTDKCDLYELHAWPWGSIRALRDSRSAPASMCTSSRYWARVRGSKNGEIYRAQRSMLSPCAGRRSAPRMIRSELDRSAWQHCLFTEMFIS</sequence>
<proteinExistence type="predicted"/>
<dbReference type="Proteomes" id="UP000054270">
    <property type="component" value="Unassembled WGS sequence"/>
</dbReference>
<evidence type="ECO:0000313" key="1">
    <source>
        <dbReference type="EMBL" id="KJA18958.1"/>
    </source>
</evidence>